<dbReference type="EMBL" id="CP036271">
    <property type="protein sequence ID" value="QDT54681.1"/>
    <property type="molecule type" value="Genomic_DNA"/>
</dbReference>
<organism evidence="2 3">
    <name type="scientific">Caulifigura coniformis</name>
    <dbReference type="NCBI Taxonomy" id="2527983"/>
    <lineage>
        <taxon>Bacteria</taxon>
        <taxon>Pseudomonadati</taxon>
        <taxon>Planctomycetota</taxon>
        <taxon>Planctomycetia</taxon>
        <taxon>Planctomycetales</taxon>
        <taxon>Planctomycetaceae</taxon>
        <taxon>Caulifigura</taxon>
    </lineage>
</organism>
<dbReference type="KEGG" id="ccos:Pan44_27160"/>
<dbReference type="InParanoid" id="A0A517SEX6"/>
<evidence type="ECO:0000256" key="1">
    <source>
        <dbReference type="SAM" id="Phobius"/>
    </source>
</evidence>
<dbReference type="AlphaFoldDB" id="A0A517SEX6"/>
<evidence type="ECO:0000313" key="2">
    <source>
        <dbReference type="EMBL" id="QDT54681.1"/>
    </source>
</evidence>
<keyword evidence="1" id="KW-0812">Transmembrane</keyword>
<protein>
    <submittedName>
        <fullName evidence="2">Uncharacterized protein</fullName>
    </submittedName>
</protein>
<sequence length="143" mass="16363">MTSDWPRGTRRWPWLVVVGAILLFLGIWWIRSSARARTDAWINAVRATGAKAGIERPDFDDIGEIIGQITHGDVIIVWTDHPDQTARILEIPDPPRWLMFMIAHPAEPGFLRTVKARFPNAGISHNPRMKWNDPHAIGWEDVR</sequence>
<keyword evidence="1" id="KW-1133">Transmembrane helix</keyword>
<feature type="transmembrane region" description="Helical" evidence="1">
    <location>
        <begin position="12"/>
        <end position="30"/>
    </location>
</feature>
<keyword evidence="3" id="KW-1185">Reference proteome</keyword>
<proteinExistence type="predicted"/>
<keyword evidence="1" id="KW-0472">Membrane</keyword>
<reference evidence="2 3" key="1">
    <citation type="submission" date="2019-02" db="EMBL/GenBank/DDBJ databases">
        <title>Deep-cultivation of Planctomycetes and their phenomic and genomic characterization uncovers novel biology.</title>
        <authorList>
            <person name="Wiegand S."/>
            <person name="Jogler M."/>
            <person name="Boedeker C."/>
            <person name="Pinto D."/>
            <person name="Vollmers J."/>
            <person name="Rivas-Marin E."/>
            <person name="Kohn T."/>
            <person name="Peeters S.H."/>
            <person name="Heuer A."/>
            <person name="Rast P."/>
            <person name="Oberbeckmann S."/>
            <person name="Bunk B."/>
            <person name="Jeske O."/>
            <person name="Meyerdierks A."/>
            <person name="Storesund J.E."/>
            <person name="Kallscheuer N."/>
            <person name="Luecker S."/>
            <person name="Lage O.M."/>
            <person name="Pohl T."/>
            <person name="Merkel B.J."/>
            <person name="Hornburger P."/>
            <person name="Mueller R.-W."/>
            <person name="Bruemmer F."/>
            <person name="Labrenz M."/>
            <person name="Spormann A.M."/>
            <person name="Op den Camp H."/>
            <person name="Overmann J."/>
            <person name="Amann R."/>
            <person name="Jetten M.S.M."/>
            <person name="Mascher T."/>
            <person name="Medema M.H."/>
            <person name="Devos D.P."/>
            <person name="Kaster A.-K."/>
            <person name="Ovreas L."/>
            <person name="Rohde M."/>
            <person name="Galperin M.Y."/>
            <person name="Jogler C."/>
        </authorList>
    </citation>
    <scope>NUCLEOTIDE SEQUENCE [LARGE SCALE GENOMIC DNA]</scope>
    <source>
        <strain evidence="2 3">Pan44</strain>
    </source>
</reference>
<evidence type="ECO:0000313" key="3">
    <source>
        <dbReference type="Proteomes" id="UP000315700"/>
    </source>
</evidence>
<name>A0A517SEX6_9PLAN</name>
<dbReference type="Proteomes" id="UP000315700">
    <property type="component" value="Chromosome"/>
</dbReference>
<gene>
    <name evidence="2" type="ORF">Pan44_27160</name>
</gene>
<accession>A0A517SEX6</accession>
<dbReference type="RefSeq" id="WP_145030520.1">
    <property type="nucleotide sequence ID" value="NZ_CP036271.1"/>
</dbReference>